<dbReference type="EMBL" id="CAJNDS010002109">
    <property type="protein sequence ID" value="CAE7332290.1"/>
    <property type="molecule type" value="Genomic_DNA"/>
</dbReference>
<proteinExistence type="predicted"/>
<gene>
    <name evidence="1" type="ORF">SNAT2548_LOCUS11143</name>
    <name evidence="2" type="ORF">SNAT2548_LOCUS17382</name>
</gene>
<dbReference type="EMBL" id="CAJNDS010000979">
    <property type="protein sequence ID" value="CAE7242526.1"/>
    <property type="molecule type" value="Genomic_DNA"/>
</dbReference>
<accession>A0A812NQT0</accession>
<reference evidence="2" key="1">
    <citation type="submission" date="2021-02" db="EMBL/GenBank/DDBJ databases">
        <authorList>
            <person name="Dougan E. K."/>
            <person name="Rhodes N."/>
            <person name="Thang M."/>
            <person name="Chan C."/>
        </authorList>
    </citation>
    <scope>NUCLEOTIDE SEQUENCE</scope>
</reference>
<protein>
    <submittedName>
        <fullName evidence="2">Uncharacterized protein</fullName>
    </submittedName>
</protein>
<evidence type="ECO:0000313" key="3">
    <source>
        <dbReference type="Proteomes" id="UP000604046"/>
    </source>
</evidence>
<comment type="caution">
    <text evidence="2">The sequence shown here is derived from an EMBL/GenBank/DDBJ whole genome shotgun (WGS) entry which is preliminary data.</text>
</comment>
<evidence type="ECO:0000313" key="1">
    <source>
        <dbReference type="EMBL" id="CAE7242526.1"/>
    </source>
</evidence>
<keyword evidence="3" id="KW-1185">Reference proteome</keyword>
<sequence length="122" mass="13125">MVGALVRAALLRSADAKGHGVWKFCEFFAGEAQVSRALHDAQQPGVSFDIKYQGGSRAMDIMLAMLGVLRMDTNSLAVLAPVCSSFTFMCVSQSGRSFENPAGRCHDVPWVALSNKMAARSL</sequence>
<dbReference type="AlphaFoldDB" id="A0A812NQT0"/>
<dbReference type="Proteomes" id="UP000604046">
    <property type="component" value="Unassembled WGS sequence"/>
</dbReference>
<organism evidence="2 3">
    <name type="scientific">Symbiodinium natans</name>
    <dbReference type="NCBI Taxonomy" id="878477"/>
    <lineage>
        <taxon>Eukaryota</taxon>
        <taxon>Sar</taxon>
        <taxon>Alveolata</taxon>
        <taxon>Dinophyceae</taxon>
        <taxon>Suessiales</taxon>
        <taxon>Symbiodiniaceae</taxon>
        <taxon>Symbiodinium</taxon>
    </lineage>
</organism>
<name>A0A812NQT0_9DINO</name>
<evidence type="ECO:0000313" key="2">
    <source>
        <dbReference type="EMBL" id="CAE7332290.1"/>
    </source>
</evidence>
<dbReference type="OrthoDB" id="471398at2759"/>